<comment type="caution">
    <text evidence="1">The sequence shown here is derived from an EMBL/GenBank/DDBJ whole genome shotgun (WGS) entry which is preliminary data.</text>
</comment>
<dbReference type="Pfam" id="PF06319">
    <property type="entry name" value="MmcB-like"/>
    <property type="match status" value="1"/>
</dbReference>
<dbReference type="OrthoDB" id="5194526at2"/>
<organism evidence="1 2">
    <name type="scientific">Oricola cellulosilytica</name>
    <dbReference type="NCBI Taxonomy" id="1429082"/>
    <lineage>
        <taxon>Bacteria</taxon>
        <taxon>Pseudomonadati</taxon>
        <taxon>Pseudomonadota</taxon>
        <taxon>Alphaproteobacteria</taxon>
        <taxon>Hyphomicrobiales</taxon>
        <taxon>Ahrensiaceae</taxon>
        <taxon>Oricola</taxon>
    </lineage>
</organism>
<accession>A0A4R0PFV9</accession>
<dbReference type="AlphaFoldDB" id="A0A4R0PFV9"/>
<evidence type="ECO:0000313" key="1">
    <source>
        <dbReference type="EMBL" id="TCD16737.1"/>
    </source>
</evidence>
<reference evidence="1 2" key="1">
    <citation type="journal article" date="2015" name="Antonie Van Leeuwenhoek">
        <title>Oricola cellulosilytica gen. nov., sp. nov., a cellulose-degrading bacterium of the family Phyllobacteriaceae isolated from surface seashore water, and emended descriptions of Mesorhizobium loti and Phyllobacterium myrsinacearum.</title>
        <authorList>
            <person name="Hameed A."/>
            <person name="Shahina M."/>
            <person name="Lai W.A."/>
            <person name="Lin S.Y."/>
            <person name="Young L.S."/>
            <person name="Liu Y.C."/>
            <person name="Hsu Y.H."/>
            <person name="Young C.C."/>
        </authorList>
    </citation>
    <scope>NUCLEOTIDE SEQUENCE [LARGE SCALE GENOMIC DNA]</scope>
    <source>
        <strain evidence="1 2">KCTC 52183</strain>
    </source>
</reference>
<dbReference type="Proteomes" id="UP000291301">
    <property type="component" value="Unassembled WGS sequence"/>
</dbReference>
<evidence type="ECO:0000313" key="2">
    <source>
        <dbReference type="Proteomes" id="UP000291301"/>
    </source>
</evidence>
<gene>
    <name evidence="1" type="ORF">E0D97_02375</name>
</gene>
<proteinExistence type="predicted"/>
<sequence length="165" mass="18424">MPLIDLHARNPLEDRRQSARALRIRRGVQLLLSGMGATHIPELTLASGRRADILALFRDGSIWIVEIKSSMEDLRADTKWPEYRDYCDRLFFATLGDVPEEIFPRDCGFICADEHGAETLRGAPEHRLPAARRKAVTLRLAQAAAQRLYLAELAGAIPPLAPDIS</sequence>
<dbReference type="EMBL" id="SJST01000001">
    <property type="protein sequence ID" value="TCD16737.1"/>
    <property type="molecule type" value="Genomic_DNA"/>
</dbReference>
<protein>
    <submittedName>
        <fullName evidence="1">DNA repair protein MmcB-related protein</fullName>
    </submittedName>
</protein>
<dbReference type="InterPro" id="IPR009394">
    <property type="entry name" value="MmcB-like"/>
</dbReference>
<dbReference type="PIRSF" id="PIRSF031796">
    <property type="entry name" value="UPC031796"/>
    <property type="match status" value="1"/>
</dbReference>
<name>A0A4R0PFV9_9HYPH</name>
<dbReference type="RefSeq" id="WP_131565862.1">
    <property type="nucleotide sequence ID" value="NZ_JAINFK010000001.1"/>
</dbReference>
<keyword evidence="2" id="KW-1185">Reference proteome</keyword>